<dbReference type="EMBL" id="JAHWLI010000186">
    <property type="protein sequence ID" value="MBW3119089.1"/>
    <property type="molecule type" value="Genomic_DNA"/>
</dbReference>
<name>A0AAE2ZFY3_PRORE</name>
<sequence>MTMFEVQLFAYGQHFHFIFIQAEDMEDAEEQVNILNSIDSDVSFQLTGNTK</sequence>
<organism evidence="1 2">
    <name type="scientific">Providencia rettgeri</name>
    <dbReference type="NCBI Taxonomy" id="587"/>
    <lineage>
        <taxon>Bacteria</taxon>
        <taxon>Pseudomonadati</taxon>
        <taxon>Pseudomonadota</taxon>
        <taxon>Gammaproteobacteria</taxon>
        <taxon>Enterobacterales</taxon>
        <taxon>Morganellaceae</taxon>
        <taxon>Providencia</taxon>
    </lineage>
</organism>
<reference evidence="1" key="1">
    <citation type="submission" date="2021-07" db="EMBL/GenBank/DDBJ databases">
        <authorList>
            <person name="Stanton E."/>
        </authorList>
    </citation>
    <scope>NUCLEOTIDE SEQUENCE</scope>
    <source>
        <strain evidence="1">2021EL-01139</strain>
    </source>
</reference>
<accession>A0AAE2ZFY3</accession>
<dbReference type="RefSeq" id="WP_165881111.1">
    <property type="nucleotide sequence ID" value="NZ_JAAOIA010000070.1"/>
</dbReference>
<dbReference type="AlphaFoldDB" id="A0AAE2ZFY3"/>
<dbReference type="Proteomes" id="UP001155882">
    <property type="component" value="Unassembled WGS sequence"/>
</dbReference>
<proteinExistence type="predicted"/>
<protein>
    <submittedName>
        <fullName evidence="1">Uncharacterized protein</fullName>
    </submittedName>
</protein>
<evidence type="ECO:0000313" key="2">
    <source>
        <dbReference type="Proteomes" id="UP001155882"/>
    </source>
</evidence>
<gene>
    <name evidence="1" type="ORF">KYI77_21955</name>
</gene>
<evidence type="ECO:0000313" key="1">
    <source>
        <dbReference type="EMBL" id="MBW3119089.1"/>
    </source>
</evidence>
<comment type="caution">
    <text evidence="1">The sequence shown here is derived from an EMBL/GenBank/DDBJ whole genome shotgun (WGS) entry which is preliminary data.</text>
</comment>